<dbReference type="PANTHER" id="PTHR39327">
    <property type="match status" value="1"/>
</dbReference>
<dbReference type="InterPro" id="IPR010319">
    <property type="entry name" value="Transglutaminase-like_Cys_pept"/>
</dbReference>
<accession>A0A0B4D2D2</accession>
<evidence type="ECO:0000313" key="3">
    <source>
        <dbReference type="Proteomes" id="UP000031166"/>
    </source>
</evidence>
<proteinExistence type="predicted"/>
<evidence type="ECO:0008006" key="4">
    <source>
        <dbReference type="Google" id="ProtNLM"/>
    </source>
</evidence>
<evidence type="ECO:0000313" key="2">
    <source>
        <dbReference type="EMBL" id="KIC58430.1"/>
    </source>
</evidence>
<dbReference type="Gene3D" id="3.10.620.30">
    <property type="match status" value="1"/>
</dbReference>
<reference evidence="2 3" key="1">
    <citation type="submission" date="2014-12" db="EMBL/GenBank/DDBJ databases">
        <title>Genome sequencing of Brevundimonas nasdae TPW30.</title>
        <authorList>
            <person name="Tan P.W."/>
            <person name="Chan K.-G."/>
        </authorList>
    </citation>
    <scope>NUCLEOTIDE SEQUENCE [LARGE SCALE GENOMIC DNA]</scope>
    <source>
        <strain evidence="2 3">TPW30</strain>
    </source>
</reference>
<dbReference type="STRING" id="172043.RM53_08475"/>
<dbReference type="AlphaFoldDB" id="A0A0B4D2D2"/>
<dbReference type="Proteomes" id="UP000031166">
    <property type="component" value="Unassembled WGS sequence"/>
</dbReference>
<dbReference type="EMBL" id="JWSY01000011">
    <property type="protein sequence ID" value="KIC58430.1"/>
    <property type="molecule type" value="Genomic_DNA"/>
</dbReference>
<dbReference type="Pfam" id="PF06035">
    <property type="entry name" value="Peptidase_C93"/>
    <property type="match status" value="1"/>
</dbReference>
<keyword evidence="1" id="KW-0732">Signal</keyword>
<sequence>MPQTCSSAASLLISAAAMVVAWLGPAAAAAAQDEPMPLGASTTAPAGFLDLCRRSPDVCAEQGVEPTQVWSQARQLFWAGVFDSPSSEPAAVLAPAERDRSERRPVLFRALASSSRNLSWTPPRRSGQAWPSGAAAALQDEASVKLDLTAKDRDRIDRLNRELNRNIRQMSDQRQYGVSDHWAEPGGRAPRGDCEDYVLAKRRALIDQGYPPTAFSIALVVTPWGEDHAVLLMATTEGEVVLDNLTPRIMAWNRTDYTWVKRQAPGRSLAWTRIG</sequence>
<name>A0A0B4D2D2_9CAUL</name>
<gene>
    <name evidence="2" type="ORF">RM53_08475</name>
</gene>
<protein>
    <recommendedName>
        <fullName evidence="4">Transglutaminase</fullName>
    </recommendedName>
</protein>
<feature type="signal peptide" evidence="1">
    <location>
        <begin position="1"/>
        <end position="21"/>
    </location>
</feature>
<feature type="chain" id="PRO_5002102413" description="Transglutaminase" evidence="1">
    <location>
        <begin position="22"/>
        <end position="275"/>
    </location>
</feature>
<dbReference type="PANTHER" id="PTHR39327:SF1">
    <property type="entry name" value="BLR5470 PROTEIN"/>
    <property type="match status" value="1"/>
</dbReference>
<evidence type="ECO:0000256" key="1">
    <source>
        <dbReference type="SAM" id="SignalP"/>
    </source>
</evidence>
<comment type="caution">
    <text evidence="2">The sequence shown here is derived from an EMBL/GenBank/DDBJ whole genome shotgun (WGS) entry which is preliminary data.</text>
</comment>
<organism evidence="2 3">
    <name type="scientific">Brevundimonas nasdae</name>
    <dbReference type="NCBI Taxonomy" id="172043"/>
    <lineage>
        <taxon>Bacteria</taxon>
        <taxon>Pseudomonadati</taxon>
        <taxon>Pseudomonadota</taxon>
        <taxon>Alphaproteobacteria</taxon>
        <taxon>Caulobacterales</taxon>
        <taxon>Caulobacteraceae</taxon>
        <taxon>Brevundimonas</taxon>
    </lineage>
</organism>